<dbReference type="RefSeq" id="WP_090098197.1">
    <property type="nucleotide sequence ID" value="NZ_FNIX01000005.1"/>
</dbReference>
<evidence type="ECO:0008006" key="4">
    <source>
        <dbReference type="Google" id="ProtNLM"/>
    </source>
</evidence>
<dbReference type="Proteomes" id="UP000199691">
    <property type="component" value="Unassembled WGS sequence"/>
</dbReference>
<dbReference type="AlphaFoldDB" id="A0A1H0PF56"/>
<evidence type="ECO:0000313" key="3">
    <source>
        <dbReference type="Proteomes" id="UP000199691"/>
    </source>
</evidence>
<protein>
    <recommendedName>
        <fullName evidence="4">DoxX protein</fullName>
    </recommendedName>
</protein>
<proteinExistence type="predicted"/>
<keyword evidence="1" id="KW-1133">Transmembrane helix</keyword>
<evidence type="ECO:0000256" key="1">
    <source>
        <dbReference type="SAM" id="Phobius"/>
    </source>
</evidence>
<feature type="transmembrane region" description="Helical" evidence="1">
    <location>
        <begin position="24"/>
        <end position="43"/>
    </location>
</feature>
<feature type="transmembrane region" description="Helical" evidence="1">
    <location>
        <begin position="119"/>
        <end position="136"/>
    </location>
</feature>
<keyword evidence="1" id="KW-0812">Transmembrane</keyword>
<reference evidence="3" key="1">
    <citation type="submission" date="2016-10" db="EMBL/GenBank/DDBJ databases">
        <authorList>
            <person name="Varghese N."/>
            <person name="Submissions S."/>
        </authorList>
    </citation>
    <scope>NUCLEOTIDE SEQUENCE [LARGE SCALE GENOMIC DNA]</scope>
    <source>
        <strain evidence="3">CGMCC 4.6609</strain>
    </source>
</reference>
<dbReference type="OrthoDB" id="193403at2"/>
<dbReference type="EMBL" id="FNIX01000005">
    <property type="protein sequence ID" value="SDP03641.1"/>
    <property type="molecule type" value="Genomic_DNA"/>
</dbReference>
<dbReference type="STRING" id="641025.SAMN05421507_10533"/>
<feature type="transmembrane region" description="Helical" evidence="1">
    <location>
        <begin position="63"/>
        <end position="87"/>
    </location>
</feature>
<sequence length="146" mass="15432">MTATVTTTNTARVRRSAFARHLTLVTRVVTGLLFTVTGLNGFLNFMPAPDPGTMAPAGVAFTTALHATGYVLQLSSGVQVVAGALLLAGRFVPLALAVLAPLVVNIFLIHLFLEPAGTGIALFVVAAEIGLAWAYRDKFRPMLRAR</sequence>
<keyword evidence="1" id="KW-0472">Membrane</keyword>
<organism evidence="2 3">
    <name type="scientific">Lentzea jiangxiensis</name>
    <dbReference type="NCBI Taxonomy" id="641025"/>
    <lineage>
        <taxon>Bacteria</taxon>
        <taxon>Bacillati</taxon>
        <taxon>Actinomycetota</taxon>
        <taxon>Actinomycetes</taxon>
        <taxon>Pseudonocardiales</taxon>
        <taxon>Pseudonocardiaceae</taxon>
        <taxon>Lentzea</taxon>
    </lineage>
</organism>
<gene>
    <name evidence="2" type="ORF">SAMN05421507_10533</name>
</gene>
<accession>A0A1H0PF56</accession>
<evidence type="ECO:0000313" key="2">
    <source>
        <dbReference type="EMBL" id="SDP03641.1"/>
    </source>
</evidence>
<name>A0A1H0PF56_9PSEU</name>
<feature type="transmembrane region" description="Helical" evidence="1">
    <location>
        <begin position="94"/>
        <end position="113"/>
    </location>
</feature>
<keyword evidence="3" id="KW-1185">Reference proteome</keyword>